<dbReference type="AlphaFoldDB" id="A0A1L9BAN0"/>
<evidence type="ECO:0000313" key="9">
    <source>
        <dbReference type="Proteomes" id="UP000182229"/>
    </source>
</evidence>
<dbReference type="PANTHER" id="PTHR30055">
    <property type="entry name" value="HTH-TYPE TRANSCRIPTIONAL REGULATOR RUTR"/>
    <property type="match status" value="1"/>
</dbReference>
<dbReference type="SUPFAM" id="SSF46689">
    <property type="entry name" value="Homeodomain-like"/>
    <property type="match status" value="1"/>
</dbReference>
<reference evidence="8 9" key="2">
    <citation type="submission" date="2016-12" db="EMBL/GenBank/DDBJ databases">
        <title>Draft Genome Sequence of Cystobacter ferrugineus Strain Cbfe23.</title>
        <authorList>
            <person name="Akbar S."/>
            <person name="Dowd S.E."/>
            <person name="Stevens D.C."/>
        </authorList>
    </citation>
    <scope>NUCLEOTIDE SEQUENCE [LARGE SCALE GENOMIC DNA]</scope>
    <source>
        <strain evidence="8 9">Cbfe23</strain>
    </source>
</reference>
<dbReference type="PRINTS" id="PR00400">
    <property type="entry name" value="TETREPRESSOR"/>
</dbReference>
<dbReference type="SUPFAM" id="SSF48498">
    <property type="entry name" value="Tetracyclin repressor-like, C-terminal domain"/>
    <property type="match status" value="1"/>
</dbReference>
<reference evidence="9" key="1">
    <citation type="submission" date="2016-11" db="EMBL/GenBank/DDBJ databases">
        <authorList>
            <person name="Shukria A."/>
            <person name="Stevens D.C."/>
        </authorList>
    </citation>
    <scope>NUCLEOTIDE SEQUENCE [LARGE SCALE GENOMIC DNA]</scope>
    <source>
        <strain evidence="9">Cbfe23</strain>
    </source>
</reference>
<dbReference type="InterPro" id="IPR023772">
    <property type="entry name" value="DNA-bd_HTH_TetR-type_CS"/>
</dbReference>
<dbReference type="PANTHER" id="PTHR30055:SF151">
    <property type="entry name" value="TRANSCRIPTIONAL REGULATORY PROTEIN"/>
    <property type="match status" value="1"/>
</dbReference>
<dbReference type="InterPro" id="IPR036271">
    <property type="entry name" value="Tet_transcr_reg_TetR-rel_C_sf"/>
</dbReference>
<dbReference type="Gene3D" id="1.10.10.60">
    <property type="entry name" value="Homeodomain-like"/>
    <property type="match status" value="1"/>
</dbReference>
<dbReference type="Gene3D" id="1.10.357.10">
    <property type="entry name" value="Tetracycline Repressor, domain 2"/>
    <property type="match status" value="1"/>
</dbReference>
<dbReference type="InterPro" id="IPR009057">
    <property type="entry name" value="Homeodomain-like_sf"/>
</dbReference>
<dbReference type="InterPro" id="IPR003012">
    <property type="entry name" value="Tet_transcr_reg_TetR"/>
</dbReference>
<evidence type="ECO:0000256" key="4">
    <source>
        <dbReference type="ARBA" id="ARBA00023125"/>
    </source>
</evidence>
<dbReference type="InterPro" id="IPR001647">
    <property type="entry name" value="HTH_TetR"/>
</dbReference>
<accession>A0A1L9BAN0</accession>
<dbReference type="OrthoDB" id="9798857at2"/>
<dbReference type="PRINTS" id="PR00455">
    <property type="entry name" value="HTHTETR"/>
</dbReference>
<keyword evidence="3" id="KW-0805">Transcription regulation</keyword>
<comment type="caution">
    <text evidence="8">The sequence shown here is derived from an EMBL/GenBank/DDBJ whole genome shotgun (WGS) entry which is preliminary data.</text>
</comment>
<keyword evidence="4 6" id="KW-0238">DNA-binding</keyword>
<name>A0A1L9BAN0_9BACT</name>
<dbReference type="Proteomes" id="UP000182229">
    <property type="component" value="Unassembled WGS sequence"/>
</dbReference>
<keyword evidence="2" id="KW-0678">Repressor</keyword>
<feature type="domain" description="HTH tetR-type" evidence="7">
    <location>
        <begin position="4"/>
        <end position="64"/>
    </location>
</feature>
<evidence type="ECO:0000256" key="2">
    <source>
        <dbReference type="ARBA" id="ARBA00022491"/>
    </source>
</evidence>
<evidence type="ECO:0000313" key="8">
    <source>
        <dbReference type="EMBL" id="OJH39295.1"/>
    </source>
</evidence>
<dbReference type="STRING" id="83449.BON30_17400"/>
<dbReference type="GO" id="GO:0000976">
    <property type="term" value="F:transcription cis-regulatory region binding"/>
    <property type="evidence" value="ECO:0007669"/>
    <property type="project" value="TreeGrafter"/>
</dbReference>
<sequence>MATRLDRGRVVETGLRVLNEVGLEGLTLRRIASELNVQAPALYWHFKNKQELLDEMATTMLREQLGKTKPVQPQRGWEENLAEMARGMRRMMLGYRDGAKVFSGTRLTDGTIYESMDALLRELVDAGCSLRDAVCGFSTVYNYAVGFTIEEQAVHPTPGERAPGYDVEQRAQRIDGERLPLARAAGEELFTGFDDRFERGLRLILRGIGASLPASS</sequence>
<gene>
    <name evidence="8" type="ORF">BON30_17400</name>
</gene>
<evidence type="ECO:0000256" key="6">
    <source>
        <dbReference type="PROSITE-ProRule" id="PRU00335"/>
    </source>
</evidence>
<keyword evidence="5" id="KW-0804">Transcription</keyword>
<protein>
    <submittedName>
        <fullName evidence="8">TetR family transcriptional regulator</fullName>
    </submittedName>
</protein>
<evidence type="ECO:0000256" key="5">
    <source>
        <dbReference type="ARBA" id="ARBA00023163"/>
    </source>
</evidence>
<comment type="function">
    <text evidence="1">TetR is the repressor of the tetracycline resistance element; its N-terminal region forms a helix-turn-helix structure and binds DNA. Binding of tetracycline to TetR reduces the repressor affinity for the tetracycline resistance gene (tetA) promoter operator sites.</text>
</comment>
<dbReference type="GO" id="GO:0046677">
    <property type="term" value="P:response to antibiotic"/>
    <property type="evidence" value="ECO:0007669"/>
    <property type="project" value="InterPro"/>
</dbReference>
<dbReference type="PROSITE" id="PS50977">
    <property type="entry name" value="HTH_TETR_2"/>
    <property type="match status" value="1"/>
</dbReference>
<evidence type="ECO:0000256" key="1">
    <source>
        <dbReference type="ARBA" id="ARBA00002856"/>
    </source>
</evidence>
<dbReference type="InterPro" id="IPR004111">
    <property type="entry name" value="Repressor_TetR_C"/>
</dbReference>
<dbReference type="PROSITE" id="PS01081">
    <property type="entry name" value="HTH_TETR_1"/>
    <property type="match status" value="1"/>
</dbReference>
<keyword evidence="9" id="KW-1185">Reference proteome</keyword>
<dbReference type="Pfam" id="PF02909">
    <property type="entry name" value="TetR_C_1"/>
    <property type="match status" value="1"/>
</dbReference>
<evidence type="ECO:0000259" key="7">
    <source>
        <dbReference type="PROSITE" id="PS50977"/>
    </source>
</evidence>
<dbReference type="RefSeq" id="WP_071899468.1">
    <property type="nucleotide sequence ID" value="NZ_MPIN01000004.1"/>
</dbReference>
<dbReference type="GO" id="GO:0003700">
    <property type="term" value="F:DNA-binding transcription factor activity"/>
    <property type="evidence" value="ECO:0007669"/>
    <property type="project" value="TreeGrafter"/>
</dbReference>
<organism evidence="8 9">
    <name type="scientific">Cystobacter ferrugineus</name>
    <dbReference type="NCBI Taxonomy" id="83449"/>
    <lineage>
        <taxon>Bacteria</taxon>
        <taxon>Pseudomonadati</taxon>
        <taxon>Myxococcota</taxon>
        <taxon>Myxococcia</taxon>
        <taxon>Myxococcales</taxon>
        <taxon>Cystobacterineae</taxon>
        <taxon>Archangiaceae</taxon>
        <taxon>Cystobacter</taxon>
    </lineage>
</organism>
<proteinExistence type="predicted"/>
<evidence type="ECO:0000256" key="3">
    <source>
        <dbReference type="ARBA" id="ARBA00023015"/>
    </source>
</evidence>
<feature type="DNA-binding region" description="H-T-H motif" evidence="6">
    <location>
        <begin position="27"/>
        <end position="46"/>
    </location>
</feature>
<dbReference type="Pfam" id="PF00440">
    <property type="entry name" value="TetR_N"/>
    <property type="match status" value="1"/>
</dbReference>
<dbReference type="InterPro" id="IPR050109">
    <property type="entry name" value="HTH-type_TetR-like_transc_reg"/>
</dbReference>
<dbReference type="GO" id="GO:0045892">
    <property type="term" value="P:negative regulation of DNA-templated transcription"/>
    <property type="evidence" value="ECO:0007669"/>
    <property type="project" value="InterPro"/>
</dbReference>
<dbReference type="EMBL" id="MPIN01000004">
    <property type="protein sequence ID" value="OJH39295.1"/>
    <property type="molecule type" value="Genomic_DNA"/>
</dbReference>